<keyword evidence="3" id="KW-1185">Reference proteome</keyword>
<feature type="compositionally biased region" description="Polar residues" evidence="1">
    <location>
        <begin position="255"/>
        <end position="273"/>
    </location>
</feature>
<proteinExistence type="predicted"/>
<dbReference type="Gene3D" id="2.90.10.10">
    <property type="entry name" value="Bulb-type lectin domain"/>
    <property type="match status" value="1"/>
</dbReference>
<feature type="region of interest" description="Disordered" evidence="1">
    <location>
        <begin position="188"/>
        <end position="224"/>
    </location>
</feature>
<dbReference type="EMBL" id="FXTO01000010">
    <property type="protein sequence ID" value="SMO68878.1"/>
    <property type="molecule type" value="Genomic_DNA"/>
</dbReference>
<name>A0A521DB63_9RHOB</name>
<evidence type="ECO:0000313" key="2">
    <source>
        <dbReference type="EMBL" id="SMO68878.1"/>
    </source>
</evidence>
<dbReference type="Proteomes" id="UP000316030">
    <property type="component" value="Unassembled WGS sequence"/>
</dbReference>
<feature type="region of interest" description="Disordered" evidence="1">
    <location>
        <begin position="253"/>
        <end position="327"/>
    </location>
</feature>
<dbReference type="InterPro" id="IPR036426">
    <property type="entry name" value="Bulb-type_lectin_dom_sf"/>
</dbReference>
<dbReference type="AlphaFoldDB" id="A0A521DB63"/>
<gene>
    <name evidence="2" type="ORF">SAMN06265173_1106</name>
</gene>
<protein>
    <submittedName>
        <fullName evidence="2">Uncharacterized protein</fullName>
    </submittedName>
</protein>
<organism evidence="2 3">
    <name type="scientific">Thalassovita litoralis</name>
    <dbReference type="NCBI Taxonomy" id="1010611"/>
    <lineage>
        <taxon>Bacteria</taxon>
        <taxon>Pseudomonadati</taxon>
        <taxon>Pseudomonadota</taxon>
        <taxon>Alphaproteobacteria</taxon>
        <taxon>Rhodobacterales</taxon>
        <taxon>Roseobacteraceae</taxon>
        <taxon>Thalassovita</taxon>
    </lineage>
</organism>
<sequence>MLSQFPRLNVLRPAVGWVRSVFFGTAIMTLGTLAASPVAAQTDPLCTQGMTNASGQVLKFYRVVNRHPYTLEIRQFNDGVLATRFRLGPGKSHDVTYGQTTTVTLRWQEQGVTTERSQGMTWWSGNHCYPLQPTVTNAQTKPRRAVPSTPPVPVRKYGDPIPPMGDQTVLNPCQTLYSDGTVRTRGGFDCSTDKTGTRGQANADPARRRKVPADPPYIVRRYGDPIPATGDKRVLKRCQYLYSDGIIRTRGATGCSPQMGQPIQLLPSPTLTQTRSTPSPAPNPPPTRLVQPIPKPNFDTPICQNQRRRPQPQAIAASADTGRAPIGPGQSLVVKKRYLTDGDFYSIALGSDGNIVVNDAKTGNYESSIYEEPDAKGFGNRVKSAEMGTNGVLALRDGKGDILYSVPKSGAVRGSSLTATPLGKLAIIAPDGRYVWPKDTSESTKGINISTYGSRCPAEGDGRPYIDTSEFVGFGDVWQLEPVQ</sequence>
<evidence type="ECO:0000313" key="3">
    <source>
        <dbReference type="Proteomes" id="UP000316030"/>
    </source>
</evidence>
<accession>A0A521DB63</accession>
<reference evidence="2 3" key="1">
    <citation type="submission" date="2017-05" db="EMBL/GenBank/DDBJ databases">
        <authorList>
            <person name="Varghese N."/>
            <person name="Submissions S."/>
        </authorList>
    </citation>
    <scope>NUCLEOTIDE SEQUENCE [LARGE SCALE GENOMIC DNA]</scope>
    <source>
        <strain evidence="2 3">DSM 29506</strain>
    </source>
</reference>
<evidence type="ECO:0000256" key="1">
    <source>
        <dbReference type="SAM" id="MobiDB-lite"/>
    </source>
</evidence>